<sequence length="46" mass="5269">MMKDVFTLKDTNSNSCSSYSSWCCYAHAAIKVVWTLQKFKEENATT</sequence>
<comment type="caution">
    <text evidence="1">The sequence shown here is derived from an EMBL/GenBank/DDBJ whole genome shotgun (WGS) entry which is preliminary data.</text>
</comment>
<protein>
    <submittedName>
        <fullName evidence="1">Uncharacterized protein</fullName>
    </submittedName>
</protein>
<evidence type="ECO:0000313" key="2">
    <source>
        <dbReference type="Proteomes" id="UP001556040"/>
    </source>
</evidence>
<dbReference type="Proteomes" id="UP001556040">
    <property type="component" value="Unassembled WGS sequence"/>
</dbReference>
<dbReference type="EMBL" id="JBFMIA010000006">
    <property type="protein sequence ID" value="MEW9501956.1"/>
    <property type="molecule type" value="Genomic_DNA"/>
</dbReference>
<organism evidence="1 2">
    <name type="scientific">Jeotgalibacillus marinus</name>
    <dbReference type="NCBI Taxonomy" id="86667"/>
    <lineage>
        <taxon>Bacteria</taxon>
        <taxon>Bacillati</taxon>
        <taxon>Bacillota</taxon>
        <taxon>Bacilli</taxon>
        <taxon>Bacillales</taxon>
        <taxon>Caryophanaceae</taxon>
        <taxon>Jeotgalibacillus</taxon>
    </lineage>
</organism>
<dbReference type="RefSeq" id="WP_367779444.1">
    <property type="nucleotide sequence ID" value="NZ_JBFMIA010000006.1"/>
</dbReference>
<keyword evidence="2" id="KW-1185">Reference proteome</keyword>
<proteinExistence type="predicted"/>
<gene>
    <name evidence="1" type="ORF">AB1471_09095</name>
</gene>
<name>A0ABV3Q3Z7_9BACL</name>
<accession>A0ABV3Q3Z7</accession>
<reference evidence="1 2" key="1">
    <citation type="journal article" date="1979" name="Int. J. Syst. Evol. Microbiol.">
        <title>Bacillus globisporus subsp. marinus subsp. nov.</title>
        <authorList>
            <person name="Liu H."/>
        </authorList>
    </citation>
    <scope>NUCLEOTIDE SEQUENCE [LARGE SCALE GENOMIC DNA]</scope>
    <source>
        <strain evidence="1 2">DSM 1297</strain>
    </source>
</reference>
<evidence type="ECO:0000313" key="1">
    <source>
        <dbReference type="EMBL" id="MEW9501956.1"/>
    </source>
</evidence>